<dbReference type="AlphaFoldDB" id="A0A6A5VHB1"/>
<feature type="region of interest" description="Disordered" evidence="1">
    <location>
        <begin position="261"/>
        <end position="294"/>
    </location>
</feature>
<feature type="compositionally biased region" description="Basic and acidic residues" evidence="1">
    <location>
        <begin position="275"/>
        <end position="287"/>
    </location>
</feature>
<dbReference type="EMBL" id="ML976685">
    <property type="protein sequence ID" value="KAF1972687.1"/>
    <property type="molecule type" value="Genomic_DNA"/>
</dbReference>
<evidence type="ECO:0000313" key="3">
    <source>
        <dbReference type="Proteomes" id="UP000800036"/>
    </source>
</evidence>
<name>A0A6A5VHB1_9PLEO</name>
<evidence type="ECO:0000256" key="1">
    <source>
        <dbReference type="SAM" id="MobiDB-lite"/>
    </source>
</evidence>
<proteinExistence type="predicted"/>
<organism evidence="2 3">
    <name type="scientific">Bimuria novae-zelandiae CBS 107.79</name>
    <dbReference type="NCBI Taxonomy" id="1447943"/>
    <lineage>
        <taxon>Eukaryota</taxon>
        <taxon>Fungi</taxon>
        <taxon>Dikarya</taxon>
        <taxon>Ascomycota</taxon>
        <taxon>Pezizomycotina</taxon>
        <taxon>Dothideomycetes</taxon>
        <taxon>Pleosporomycetidae</taxon>
        <taxon>Pleosporales</taxon>
        <taxon>Massarineae</taxon>
        <taxon>Didymosphaeriaceae</taxon>
        <taxon>Bimuria</taxon>
    </lineage>
</organism>
<dbReference type="Proteomes" id="UP000800036">
    <property type="component" value="Unassembled WGS sequence"/>
</dbReference>
<reference evidence="2" key="1">
    <citation type="journal article" date="2020" name="Stud. Mycol.">
        <title>101 Dothideomycetes genomes: a test case for predicting lifestyles and emergence of pathogens.</title>
        <authorList>
            <person name="Haridas S."/>
            <person name="Albert R."/>
            <person name="Binder M."/>
            <person name="Bloem J."/>
            <person name="Labutti K."/>
            <person name="Salamov A."/>
            <person name="Andreopoulos B."/>
            <person name="Baker S."/>
            <person name="Barry K."/>
            <person name="Bills G."/>
            <person name="Bluhm B."/>
            <person name="Cannon C."/>
            <person name="Castanera R."/>
            <person name="Culley D."/>
            <person name="Daum C."/>
            <person name="Ezra D."/>
            <person name="Gonzalez J."/>
            <person name="Henrissat B."/>
            <person name="Kuo A."/>
            <person name="Liang C."/>
            <person name="Lipzen A."/>
            <person name="Lutzoni F."/>
            <person name="Magnuson J."/>
            <person name="Mondo S."/>
            <person name="Nolan M."/>
            <person name="Ohm R."/>
            <person name="Pangilinan J."/>
            <person name="Park H.-J."/>
            <person name="Ramirez L."/>
            <person name="Alfaro M."/>
            <person name="Sun H."/>
            <person name="Tritt A."/>
            <person name="Yoshinaga Y."/>
            <person name="Zwiers L.-H."/>
            <person name="Turgeon B."/>
            <person name="Goodwin S."/>
            <person name="Spatafora J."/>
            <person name="Crous P."/>
            <person name="Grigoriev I."/>
        </authorList>
    </citation>
    <scope>NUCLEOTIDE SEQUENCE</scope>
    <source>
        <strain evidence="2">CBS 107.79</strain>
    </source>
</reference>
<evidence type="ECO:0000313" key="2">
    <source>
        <dbReference type="EMBL" id="KAF1972687.1"/>
    </source>
</evidence>
<dbReference type="OrthoDB" id="9988102at2759"/>
<gene>
    <name evidence="2" type="ORF">BU23DRAFT_156017</name>
</gene>
<accession>A0A6A5VHB1</accession>
<keyword evidence="3" id="KW-1185">Reference proteome</keyword>
<protein>
    <submittedName>
        <fullName evidence="2">Uncharacterized protein</fullName>
    </submittedName>
</protein>
<sequence length="294" mass="33492">MAKNPQLIATDEDFFRELRRLYWGEMSGFLRRYLSLKTLTGLRLLAYSPSTRLTVVPLDVFVLQEIYYAYRHPDSVTSATDWIQWVFRLRKRNKRHALEFVEGWNSTRVIIAAALPWLISCLVGIIWTATRGDAQTAFTVASFILTSGTGEYCPVLIRLKFHLTICGHACPARNDQWHQFVRKEPGGPRMSDGLCGRIWILVSSDFAFVTGLGRVELSRIVEGEVGLWCFAYNGQQQMMAALAIQAWPRDLLLCTGRCRPRSRTNSGGRGVHVSGETRERRMEEGGRCNRQGRT</sequence>